<feature type="region of interest" description="Disordered" evidence="9">
    <location>
        <begin position="660"/>
        <end position="688"/>
    </location>
</feature>
<comment type="catalytic activity">
    <reaction evidence="8">
        <text>L-seryl-[protein] + ATP = O-phospho-L-seryl-[protein] + ADP + H(+)</text>
        <dbReference type="Rhea" id="RHEA:17989"/>
        <dbReference type="Rhea" id="RHEA-COMP:9863"/>
        <dbReference type="Rhea" id="RHEA-COMP:11604"/>
        <dbReference type="ChEBI" id="CHEBI:15378"/>
        <dbReference type="ChEBI" id="CHEBI:29999"/>
        <dbReference type="ChEBI" id="CHEBI:30616"/>
        <dbReference type="ChEBI" id="CHEBI:83421"/>
        <dbReference type="ChEBI" id="CHEBI:456216"/>
        <dbReference type="EC" id="2.7.11.1"/>
    </reaction>
</comment>
<dbReference type="Pfam" id="PF00069">
    <property type="entry name" value="Pkinase"/>
    <property type="match status" value="1"/>
</dbReference>
<dbReference type="OMA" id="HAGCEWE"/>
<dbReference type="InterPro" id="IPR000961">
    <property type="entry name" value="AGC-kinase_C"/>
</dbReference>
<dbReference type="PROSITE" id="PS50011">
    <property type="entry name" value="PROTEIN_KINASE_DOM"/>
    <property type="match status" value="1"/>
</dbReference>
<dbReference type="EMBL" id="NMPR01000020">
    <property type="protein sequence ID" value="KAA8634619.1"/>
    <property type="molecule type" value="Genomic_DNA"/>
</dbReference>
<dbReference type="PANTHER" id="PTHR24356">
    <property type="entry name" value="SERINE/THREONINE-PROTEIN KINASE"/>
    <property type="match status" value="1"/>
</dbReference>
<evidence type="ECO:0000259" key="11">
    <source>
        <dbReference type="PROSITE" id="PS51285"/>
    </source>
</evidence>
<dbReference type="InterPro" id="IPR050236">
    <property type="entry name" value="Ser_Thr_kinase_AGC"/>
</dbReference>
<evidence type="ECO:0000313" key="13">
    <source>
        <dbReference type="Proteomes" id="UP000433876"/>
    </source>
</evidence>
<gene>
    <name evidence="12" type="ORF">SMACR_02963</name>
</gene>
<dbReference type="PROSITE" id="PS51285">
    <property type="entry name" value="AGC_KINASE_CTER"/>
    <property type="match status" value="1"/>
</dbReference>
<proteinExistence type="predicted"/>
<dbReference type="InterPro" id="IPR000719">
    <property type="entry name" value="Prot_kinase_dom"/>
</dbReference>
<dbReference type="PANTHER" id="PTHR24356:SF400">
    <property type="entry name" value="SERINE_THREONINE-PROTEIN KINASE CBK1"/>
    <property type="match status" value="1"/>
</dbReference>
<dbReference type="InterPro" id="IPR011009">
    <property type="entry name" value="Kinase-like_dom_sf"/>
</dbReference>
<dbReference type="AlphaFoldDB" id="A0A8S8ZYH5"/>
<evidence type="ECO:0000256" key="6">
    <source>
        <dbReference type="ARBA" id="ARBA00022840"/>
    </source>
</evidence>
<evidence type="ECO:0000256" key="9">
    <source>
        <dbReference type="SAM" id="MobiDB-lite"/>
    </source>
</evidence>
<dbReference type="EC" id="2.7.11.1" evidence="1"/>
<evidence type="ECO:0000256" key="3">
    <source>
        <dbReference type="ARBA" id="ARBA00022679"/>
    </source>
</evidence>
<feature type="compositionally biased region" description="Acidic residues" evidence="9">
    <location>
        <begin position="743"/>
        <end position="762"/>
    </location>
</feature>
<dbReference type="SMART" id="SM00220">
    <property type="entry name" value="S_TKc"/>
    <property type="match status" value="1"/>
</dbReference>
<feature type="compositionally biased region" description="Low complexity" evidence="9">
    <location>
        <begin position="1"/>
        <end position="15"/>
    </location>
</feature>
<feature type="domain" description="Protein kinase" evidence="10">
    <location>
        <begin position="348"/>
        <end position="714"/>
    </location>
</feature>
<evidence type="ECO:0000256" key="8">
    <source>
        <dbReference type="ARBA" id="ARBA00048679"/>
    </source>
</evidence>
<dbReference type="Proteomes" id="UP000433876">
    <property type="component" value="Unassembled WGS sequence"/>
</dbReference>
<feature type="region of interest" description="Disordered" evidence="9">
    <location>
        <begin position="734"/>
        <end position="808"/>
    </location>
</feature>
<evidence type="ECO:0000256" key="2">
    <source>
        <dbReference type="ARBA" id="ARBA00022527"/>
    </source>
</evidence>
<reference evidence="12 13" key="1">
    <citation type="submission" date="2017-07" db="EMBL/GenBank/DDBJ databases">
        <title>Genome sequence of the Sordaria macrospora wild type strain R19027.</title>
        <authorList>
            <person name="Nowrousian M."/>
            <person name="Teichert I."/>
            <person name="Kueck U."/>
        </authorList>
    </citation>
    <scope>NUCLEOTIDE SEQUENCE [LARGE SCALE GENOMIC DNA]</scope>
    <source>
        <strain evidence="12 13">R19027</strain>
        <tissue evidence="12">Mycelium</tissue>
    </source>
</reference>
<keyword evidence="6" id="KW-0067">ATP-binding</keyword>
<keyword evidence="2" id="KW-0723">Serine/threonine-protein kinase</keyword>
<dbReference type="InterPro" id="IPR008271">
    <property type="entry name" value="Ser/Thr_kinase_AS"/>
</dbReference>
<comment type="catalytic activity">
    <reaction evidence="7">
        <text>L-threonyl-[protein] + ATP = O-phospho-L-threonyl-[protein] + ADP + H(+)</text>
        <dbReference type="Rhea" id="RHEA:46608"/>
        <dbReference type="Rhea" id="RHEA-COMP:11060"/>
        <dbReference type="Rhea" id="RHEA-COMP:11605"/>
        <dbReference type="ChEBI" id="CHEBI:15378"/>
        <dbReference type="ChEBI" id="CHEBI:30013"/>
        <dbReference type="ChEBI" id="CHEBI:30616"/>
        <dbReference type="ChEBI" id="CHEBI:61977"/>
        <dbReference type="ChEBI" id="CHEBI:456216"/>
        <dbReference type="EC" id="2.7.11.1"/>
    </reaction>
</comment>
<feature type="compositionally biased region" description="Low complexity" evidence="9">
    <location>
        <begin position="156"/>
        <end position="174"/>
    </location>
</feature>
<evidence type="ECO:0000256" key="7">
    <source>
        <dbReference type="ARBA" id="ARBA00047899"/>
    </source>
</evidence>
<sequence>MKRSSSLTSSHLDTTVPVYHPTRPGDCSDSWSVALSSPEQGVPRPSRFHWQRSRLGLVVKALTHNENSVSINDTKSLIPELSRHRATTLSRRIGKMSGAFFRAVAEPTIIHRKQSKGRIPIGHAFQPSDDSKTTLLQFSQFPSVTPTTGDMDTESSKSSPTNNNSNPSMSPDYSTAQSSLDSRFYPSPPNNAHYKSSCTRTSEKKHLQRHQLPALNSAHANRRGVTTPSSPETNLTTIQETALDQASPSVLTVERAAAAKIYLETYFDELLTPGPSARSIRLQLLETHLINCGALDGNVSPSEVKAVRADFFRRESEHLRKSRVLKARSTVALMAQRGAPEASLENDWDVLKILGKGSFGVVRLVREKSQYREEDPSGRSDGWSEASSKQVYAMKVIRKSDMLRTSQEGHLRAERDFLVASEGSKWIIPLIASFQDTSNLYLVMEYMPGGDFLGLLIRENILHESVARFYIAEMILCVEAAHALKIIHRDIKPDNFLISASGHLKISDFGLAFDGHWSHDAAYFNSHRYSLLNKLGIHLEGDDQDKAEGRSLQATMKWASGIMTGIDKHEKKITEDGETLLSWRNRCGNRTSAVSVIGTSQYMAPEVIEGKKYKETFHFPRQPAVSARCQQLITSLIDDKENRLCSKRYRFKDLINVSMTAQPNPSGTTGGPSLGTSSYGHRRKQQPDLAVPRDFAGRYVFPYDAEDIKAHKWFRGVPWDRLHEIDPPYVPHLRGPDDTHYFDDEDPISDWSDSSEESEPEEPSPTSFSSPIASDPHGSSSPVSPTTPSMLGSLKDLSLGSRPPNGKDKIRSVAKQALQGFKRDVQKWALTAIATPYDRNRLHNLDSQIDEKFLDLASEEREMLKQFVRVYGKKDRKRPRDKLLRDKNTKAVVMDVRKRTAFLGYTWRRMNHDSNGAVRQGLERIWPNVGSFVSDGNLRGQDGTINADGVGFGSSGGYAGYAESVYANHAGCEWEEDREAAVKSLRKGRLSWL</sequence>
<comment type="caution">
    <text evidence="12">The sequence shown here is derived from an EMBL/GenBank/DDBJ whole genome shotgun (WGS) entry which is preliminary data.</text>
</comment>
<evidence type="ECO:0000256" key="5">
    <source>
        <dbReference type="ARBA" id="ARBA00022777"/>
    </source>
</evidence>
<feature type="region of interest" description="Disordered" evidence="9">
    <location>
        <begin position="1"/>
        <end position="23"/>
    </location>
</feature>
<evidence type="ECO:0000259" key="10">
    <source>
        <dbReference type="PROSITE" id="PS50011"/>
    </source>
</evidence>
<evidence type="ECO:0000256" key="1">
    <source>
        <dbReference type="ARBA" id="ARBA00012513"/>
    </source>
</evidence>
<dbReference type="VEuPathDB" id="FungiDB:SMAC_02963"/>
<dbReference type="Gene3D" id="3.30.200.20">
    <property type="entry name" value="Phosphorylase Kinase, domain 1"/>
    <property type="match status" value="2"/>
</dbReference>
<dbReference type="Gene3D" id="1.10.510.10">
    <property type="entry name" value="Transferase(Phosphotransferase) domain 1"/>
    <property type="match status" value="2"/>
</dbReference>
<feature type="region of interest" description="Disordered" evidence="9">
    <location>
        <begin position="142"/>
        <end position="233"/>
    </location>
</feature>
<evidence type="ECO:0000313" key="12">
    <source>
        <dbReference type="EMBL" id="KAA8634619.1"/>
    </source>
</evidence>
<evidence type="ECO:0000256" key="4">
    <source>
        <dbReference type="ARBA" id="ARBA00022741"/>
    </source>
</evidence>
<feature type="compositionally biased region" description="Polar residues" evidence="9">
    <location>
        <begin position="224"/>
        <end position="233"/>
    </location>
</feature>
<dbReference type="GO" id="GO:0004674">
    <property type="term" value="F:protein serine/threonine kinase activity"/>
    <property type="evidence" value="ECO:0007669"/>
    <property type="project" value="UniProtKB-KW"/>
</dbReference>
<dbReference type="GO" id="GO:0005524">
    <property type="term" value="F:ATP binding"/>
    <property type="evidence" value="ECO:0007669"/>
    <property type="project" value="UniProtKB-KW"/>
</dbReference>
<feature type="compositionally biased region" description="Low complexity" evidence="9">
    <location>
        <begin position="779"/>
        <end position="789"/>
    </location>
</feature>
<dbReference type="PROSITE" id="PS00108">
    <property type="entry name" value="PROTEIN_KINASE_ST"/>
    <property type="match status" value="1"/>
</dbReference>
<dbReference type="SUPFAM" id="SSF56112">
    <property type="entry name" value="Protein kinase-like (PK-like)"/>
    <property type="match status" value="1"/>
</dbReference>
<feature type="domain" description="AGC-kinase C-terminal" evidence="11">
    <location>
        <begin position="715"/>
        <end position="778"/>
    </location>
</feature>
<name>A0A8S8ZYH5_SORMA</name>
<keyword evidence="5" id="KW-0418">Kinase</keyword>
<protein>
    <recommendedName>
        <fullName evidence="1">non-specific serine/threonine protein kinase</fullName>
        <ecNumber evidence="1">2.7.11.1</ecNumber>
    </recommendedName>
</protein>
<organism evidence="12 13">
    <name type="scientific">Sordaria macrospora</name>
    <dbReference type="NCBI Taxonomy" id="5147"/>
    <lineage>
        <taxon>Eukaryota</taxon>
        <taxon>Fungi</taxon>
        <taxon>Dikarya</taxon>
        <taxon>Ascomycota</taxon>
        <taxon>Pezizomycotina</taxon>
        <taxon>Sordariomycetes</taxon>
        <taxon>Sordariomycetidae</taxon>
        <taxon>Sordariales</taxon>
        <taxon>Sordariaceae</taxon>
        <taxon>Sordaria</taxon>
    </lineage>
</organism>
<keyword evidence="3" id="KW-0808">Transferase</keyword>
<dbReference type="GO" id="GO:0035556">
    <property type="term" value="P:intracellular signal transduction"/>
    <property type="evidence" value="ECO:0007669"/>
    <property type="project" value="TreeGrafter"/>
</dbReference>
<accession>A0A8S8ZYH5</accession>
<keyword evidence="4" id="KW-0547">Nucleotide-binding</keyword>